<evidence type="ECO:0000256" key="2">
    <source>
        <dbReference type="ARBA" id="ARBA00022763"/>
    </source>
</evidence>
<dbReference type="Proteomes" id="UP000826195">
    <property type="component" value="Unassembled WGS sequence"/>
</dbReference>
<evidence type="ECO:0000256" key="1">
    <source>
        <dbReference type="ARBA" id="ARBA00006638"/>
    </source>
</evidence>
<proteinExistence type="inferred from homology"/>
<evidence type="ECO:0000256" key="4">
    <source>
        <dbReference type="SAM" id="MobiDB-lite"/>
    </source>
</evidence>
<dbReference type="GO" id="GO:0006302">
    <property type="term" value="P:double-strand break repair"/>
    <property type="evidence" value="ECO:0007669"/>
    <property type="project" value="UniProtKB-ARBA"/>
</dbReference>
<dbReference type="GO" id="GO:0006310">
    <property type="term" value="P:DNA recombination"/>
    <property type="evidence" value="ECO:0007669"/>
    <property type="project" value="UniProtKB-ARBA"/>
</dbReference>
<dbReference type="Pfam" id="PF04098">
    <property type="entry name" value="Rad52_Rad22"/>
    <property type="match status" value="1"/>
</dbReference>
<keyword evidence="2" id="KW-0227">DNA damage</keyword>
<reference evidence="5 6" key="1">
    <citation type="journal article" date="2021" name="J. Hered.">
        <title>A chromosome-level genome assembly of the parasitoid wasp, Cotesia glomerata (Hymenoptera: Braconidae).</title>
        <authorList>
            <person name="Pinto B.J."/>
            <person name="Weis J.J."/>
            <person name="Gamble T."/>
            <person name="Ode P.J."/>
            <person name="Paul R."/>
            <person name="Zaspel J.M."/>
        </authorList>
    </citation>
    <scope>NUCLEOTIDE SEQUENCE [LARGE SCALE GENOMIC DNA]</scope>
    <source>
        <strain evidence="5">CgM1</strain>
    </source>
</reference>
<keyword evidence="6" id="KW-1185">Reference proteome</keyword>
<comment type="caution">
    <text evidence="5">The sequence shown here is derived from an EMBL/GenBank/DDBJ whole genome shotgun (WGS) entry which is preliminary data.</text>
</comment>
<evidence type="ECO:0000256" key="3">
    <source>
        <dbReference type="ARBA" id="ARBA00023204"/>
    </source>
</evidence>
<sequence length="127" mass="14648">MTENNRWCIENLCAYADRVFGEKNWSHDIKSQSIDSYKVDNKSKKERIECITTVQITLCDGRFHQGIGYSERILDLNEVPGVEIRKVKLGVDENEITSDAAPEISGESEDKEDRYVVESNKMRKTMK</sequence>
<keyword evidence="3" id="KW-0234">DNA repair</keyword>
<organism evidence="5 6">
    <name type="scientific">Cotesia glomerata</name>
    <name type="common">Lepidopteran parasitic wasp</name>
    <name type="synonym">Apanteles glomeratus</name>
    <dbReference type="NCBI Taxonomy" id="32391"/>
    <lineage>
        <taxon>Eukaryota</taxon>
        <taxon>Metazoa</taxon>
        <taxon>Ecdysozoa</taxon>
        <taxon>Arthropoda</taxon>
        <taxon>Hexapoda</taxon>
        <taxon>Insecta</taxon>
        <taxon>Pterygota</taxon>
        <taxon>Neoptera</taxon>
        <taxon>Endopterygota</taxon>
        <taxon>Hymenoptera</taxon>
        <taxon>Apocrita</taxon>
        <taxon>Ichneumonoidea</taxon>
        <taxon>Braconidae</taxon>
        <taxon>Microgastrinae</taxon>
        <taxon>Cotesia</taxon>
    </lineage>
</organism>
<dbReference type="EMBL" id="JAHXZJ010000013">
    <property type="protein sequence ID" value="KAH0562764.1"/>
    <property type="molecule type" value="Genomic_DNA"/>
</dbReference>
<protein>
    <submittedName>
        <fullName evidence="5">Uncharacterized protein</fullName>
    </submittedName>
</protein>
<dbReference type="InterPro" id="IPR042525">
    <property type="entry name" value="Rad52_Rad59_Rad22_sf"/>
</dbReference>
<name>A0AAV7IZ35_COTGL</name>
<evidence type="ECO:0000313" key="5">
    <source>
        <dbReference type="EMBL" id="KAH0562764.1"/>
    </source>
</evidence>
<comment type="similarity">
    <text evidence="1">Belongs to the RAD52 family.</text>
</comment>
<evidence type="ECO:0000313" key="6">
    <source>
        <dbReference type="Proteomes" id="UP000826195"/>
    </source>
</evidence>
<dbReference type="InterPro" id="IPR041247">
    <property type="entry name" value="Rad52_fam"/>
</dbReference>
<accession>A0AAV7IZ35</accession>
<feature type="region of interest" description="Disordered" evidence="4">
    <location>
        <begin position="97"/>
        <end position="127"/>
    </location>
</feature>
<dbReference type="AlphaFoldDB" id="A0AAV7IZ35"/>
<dbReference type="Gene3D" id="3.30.390.80">
    <property type="entry name" value="DNA repair protein Rad52/59/22"/>
    <property type="match status" value="1"/>
</dbReference>
<dbReference type="SUPFAM" id="SSF54768">
    <property type="entry name" value="dsRNA-binding domain-like"/>
    <property type="match status" value="1"/>
</dbReference>
<gene>
    <name evidence="5" type="ORF">KQX54_000796</name>
</gene>